<dbReference type="EMBL" id="ML992418">
    <property type="protein sequence ID" value="KAF2228329.1"/>
    <property type="molecule type" value="Genomic_DNA"/>
</dbReference>
<evidence type="ECO:0008006" key="3">
    <source>
        <dbReference type="Google" id="ProtNLM"/>
    </source>
</evidence>
<evidence type="ECO:0000313" key="2">
    <source>
        <dbReference type="Proteomes" id="UP000800092"/>
    </source>
</evidence>
<proteinExistence type="predicted"/>
<reference evidence="1" key="1">
    <citation type="journal article" date="2020" name="Stud. Mycol.">
        <title>101 Dothideomycetes genomes: a test case for predicting lifestyles and emergence of pathogens.</title>
        <authorList>
            <person name="Haridas S."/>
            <person name="Albert R."/>
            <person name="Binder M."/>
            <person name="Bloem J."/>
            <person name="Labutti K."/>
            <person name="Salamov A."/>
            <person name="Andreopoulos B."/>
            <person name="Baker S."/>
            <person name="Barry K."/>
            <person name="Bills G."/>
            <person name="Bluhm B."/>
            <person name="Cannon C."/>
            <person name="Castanera R."/>
            <person name="Culley D."/>
            <person name="Daum C."/>
            <person name="Ezra D."/>
            <person name="Gonzalez J."/>
            <person name="Henrissat B."/>
            <person name="Kuo A."/>
            <person name="Liang C."/>
            <person name="Lipzen A."/>
            <person name="Lutzoni F."/>
            <person name="Magnuson J."/>
            <person name="Mondo S."/>
            <person name="Nolan M."/>
            <person name="Ohm R."/>
            <person name="Pangilinan J."/>
            <person name="Park H.-J."/>
            <person name="Ramirez L."/>
            <person name="Alfaro M."/>
            <person name="Sun H."/>
            <person name="Tritt A."/>
            <person name="Yoshinaga Y."/>
            <person name="Zwiers L.-H."/>
            <person name="Turgeon B."/>
            <person name="Goodwin S."/>
            <person name="Spatafora J."/>
            <person name="Crous P."/>
            <person name="Grigoriev I."/>
        </authorList>
    </citation>
    <scope>NUCLEOTIDE SEQUENCE</scope>
    <source>
        <strain evidence="1">Tuck. ex Michener</strain>
    </source>
</reference>
<gene>
    <name evidence="1" type="ORF">EV356DRAFT_458547</name>
</gene>
<organism evidence="1 2">
    <name type="scientific">Viridothelium virens</name>
    <name type="common">Speckled blister lichen</name>
    <name type="synonym">Trypethelium virens</name>
    <dbReference type="NCBI Taxonomy" id="1048519"/>
    <lineage>
        <taxon>Eukaryota</taxon>
        <taxon>Fungi</taxon>
        <taxon>Dikarya</taxon>
        <taxon>Ascomycota</taxon>
        <taxon>Pezizomycotina</taxon>
        <taxon>Dothideomycetes</taxon>
        <taxon>Dothideomycetes incertae sedis</taxon>
        <taxon>Trypetheliales</taxon>
        <taxon>Trypetheliaceae</taxon>
        <taxon>Viridothelium</taxon>
    </lineage>
</organism>
<keyword evidence="2" id="KW-1185">Reference proteome</keyword>
<accession>A0A6A6GRV8</accession>
<feature type="non-terminal residue" evidence="1">
    <location>
        <position position="1"/>
    </location>
</feature>
<protein>
    <recommendedName>
        <fullName evidence="3">DDE-1 domain-containing protein</fullName>
    </recommendedName>
</protein>
<sequence>KKYKIQPQNIYNMDKKGFFLKQIIIIFIHLNNIKKEKVVLNKQDWVINIKCISAAGKLFAPFLVFKGDYINT</sequence>
<name>A0A6A6GRV8_VIRVR</name>
<dbReference type="Proteomes" id="UP000800092">
    <property type="component" value="Unassembled WGS sequence"/>
</dbReference>
<evidence type="ECO:0000313" key="1">
    <source>
        <dbReference type="EMBL" id="KAF2228329.1"/>
    </source>
</evidence>
<dbReference type="AlphaFoldDB" id="A0A6A6GRV8"/>